<dbReference type="Pfam" id="PF25597">
    <property type="entry name" value="SH3_retrovirus"/>
    <property type="match status" value="1"/>
</dbReference>
<evidence type="ECO:0000259" key="5">
    <source>
        <dbReference type="PROSITE" id="PS50994"/>
    </source>
</evidence>
<organism evidence="6">
    <name type="scientific">Tanacetum cinerariifolium</name>
    <name type="common">Dalmatian daisy</name>
    <name type="synonym">Chrysanthemum cinerariifolium</name>
    <dbReference type="NCBI Taxonomy" id="118510"/>
    <lineage>
        <taxon>Eukaryota</taxon>
        <taxon>Viridiplantae</taxon>
        <taxon>Streptophyta</taxon>
        <taxon>Embryophyta</taxon>
        <taxon>Tracheophyta</taxon>
        <taxon>Spermatophyta</taxon>
        <taxon>Magnoliopsida</taxon>
        <taxon>eudicotyledons</taxon>
        <taxon>Gunneridae</taxon>
        <taxon>Pentapetalae</taxon>
        <taxon>asterids</taxon>
        <taxon>campanulids</taxon>
        <taxon>Asterales</taxon>
        <taxon>Asteraceae</taxon>
        <taxon>Asteroideae</taxon>
        <taxon>Anthemideae</taxon>
        <taxon>Anthemidinae</taxon>
        <taxon>Tanacetum</taxon>
    </lineage>
</organism>
<dbReference type="PANTHER" id="PTHR42648">
    <property type="entry name" value="TRANSPOSASE, PUTATIVE-RELATED"/>
    <property type="match status" value="1"/>
</dbReference>
<keyword evidence="1" id="KW-0645">Protease</keyword>
<dbReference type="Pfam" id="PF13976">
    <property type="entry name" value="gag_pre-integrs"/>
    <property type="match status" value="1"/>
</dbReference>
<keyword evidence="3" id="KW-0378">Hydrolase</keyword>
<dbReference type="AlphaFoldDB" id="A0A6L2LTN3"/>
<dbReference type="InterPro" id="IPR036397">
    <property type="entry name" value="RNaseH_sf"/>
</dbReference>
<dbReference type="GO" id="GO:0015074">
    <property type="term" value="P:DNA integration"/>
    <property type="evidence" value="ECO:0007669"/>
    <property type="project" value="InterPro"/>
</dbReference>
<feature type="domain" description="Integrase catalytic" evidence="5">
    <location>
        <begin position="138"/>
        <end position="206"/>
    </location>
</feature>
<dbReference type="InterPro" id="IPR025724">
    <property type="entry name" value="GAG-pre-integrase_dom"/>
</dbReference>
<protein>
    <submittedName>
        <fullName evidence="6">Zinc finger, CCHC-type</fullName>
    </submittedName>
</protein>
<sequence length="492" mass="56602">MGDDYFAPIHGKESVALEFSSGKTITLFNVLYVPKLCKNLVFGPMLNKCGYKQVYESDKYILSKSGAFVGFGYYNNGMFMLNLNKVPDDSDSVYISSFTVVNSSLWHARLGHVHYKRMLKMSKDDLIPTIDENPEKCTTSPYTPQQNGVAERKNRALKEMVNSMLSYSGLSEGFWGKAMLTACYLLNRVHNKRNKTTPYKLWYKKRPNLAFLRVWGCRAVVRLPDPKWKTVGEKCIDCIFVRYAEHSKEYRFYIIELNDSVSINSIIKSRDAIFDENRFSSIPRPKDIIPNSDKSQRDDHSNDVPNEIPKPRKVDKTKKFLSPRFSMKDMEETDVILGIKIKRENKRIVITQFHYIEKILKKFNHEDCSPLSTPMDPVEKLKLNTGKPVDQLEYSRAIGCLMYAMTSTRPDIAYVVGRLSSAPTMARAYSQIYNGKSRHLGVRHSMVRELIRNGVISIEFVRTQHNLVDHLTKSLARDLVYKSVIMMGLKSI</sequence>
<dbReference type="SUPFAM" id="SSF53098">
    <property type="entry name" value="Ribonuclease H-like"/>
    <property type="match status" value="1"/>
</dbReference>
<dbReference type="InterPro" id="IPR013103">
    <property type="entry name" value="RVT_2"/>
</dbReference>
<dbReference type="Pfam" id="PF22936">
    <property type="entry name" value="Pol_BBD"/>
    <property type="match status" value="1"/>
</dbReference>
<comment type="caution">
    <text evidence="6">The sequence shown here is derived from an EMBL/GenBank/DDBJ whole genome shotgun (WGS) entry which is preliminary data.</text>
</comment>
<evidence type="ECO:0000256" key="3">
    <source>
        <dbReference type="ARBA" id="ARBA00022801"/>
    </source>
</evidence>
<name>A0A6L2LTN3_TANCI</name>
<dbReference type="GO" id="GO:0046872">
    <property type="term" value="F:metal ion binding"/>
    <property type="evidence" value="ECO:0007669"/>
    <property type="project" value="UniProtKB-KW"/>
</dbReference>
<dbReference type="InterPro" id="IPR054722">
    <property type="entry name" value="PolX-like_BBD"/>
</dbReference>
<dbReference type="PANTHER" id="PTHR42648:SF30">
    <property type="entry name" value="RIBONUCLEASE H-LIKE DOMAIN, GAG-PRE-INTEGRASE DOMAIN PROTEIN-RELATED"/>
    <property type="match status" value="1"/>
</dbReference>
<dbReference type="Pfam" id="PF07727">
    <property type="entry name" value="RVT_2"/>
    <property type="match status" value="1"/>
</dbReference>
<dbReference type="InterPro" id="IPR001584">
    <property type="entry name" value="Integrase_cat-core"/>
</dbReference>
<proteinExistence type="predicted"/>
<reference evidence="6" key="1">
    <citation type="journal article" date="2019" name="Sci. Rep.">
        <title>Draft genome of Tanacetum cinerariifolium, the natural source of mosquito coil.</title>
        <authorList>
            <person name="Yamashiro T."/>
            <person name="Shiraishi A."/>
            <person name="Satake H."/>
            <person name="Nakayama K."/>
        </authorList>
    </citation>
    <scope>NUCLEOTIDE SEQUENCE</scope>
</reference>
<dbReference type="InterPro" id="IPR039537">
    <property type="entry name" value="Retrotran_Ty1/copia-like"/>
</dbReference>
<dbReference type="InterPro" id="IPR012337">
    <property type="entry name" value="RNaseH-like_sf"/>
</dbReference>
<dbReference type="GO" id="GO:0003676">
    <property type="term" value="F:nucleic acid binding"/>
    <property type="evidence" value="ECO:0007669"/>
    <property type="project" value="InterPro"/>
</dbReference>
<dbReference type="GO" id="GO:0006508">
    <property type="term" value="P:proteolysis"/>
    <property type="evidence" value="ECO:0007669"/>
    <property type="project" value="UniProtKB-KW"/>
</dbReference>
<accession>A0A6L2LTN3</accession>
<dbReference type="InterPro" id="IPR057670">
    <property type="entry name" value="SH3_retrovirus"/>
</dbReference>
<keyword evidence="2" id="KW-0479">Metal-binding</keyword>
<dbReference type="Gene3D" id="3.30.420.10">
    <property type="entry name" value="Ribonuclease H-like superfamily/Ribonuclease H"/>
    <property type="match status" value="1"/>
</dbReference>
<feature type="region of interest" description="Disordered" evidence="4">
    <location>
        <begin position="284"/>
        <end position="313"/>
    </location>
</feature>
<dbReference type="PROSITE" id="PS50994">
    <property type="entry name" value="INTEGRASE"/>
    <property type="match status" value="1"/>
</dbReference>
<evidence type="ECO:0000313" key="6">
    <source>
        <dbReference type="EMBL" id="GEU63802.1"/>
    </source>
</evidence>
<evidence type="ECO:0000256" key="4">
    <source>
        <dbReference type="SAM" id="MobiDB-lite"/>
    </source>
</evidence>
<evidence type="ECO:0000256" key="1">
    <source>
        <dbReference type="ARBA" id="ARBA00022670"/>
    </source>
</evidence>
<evidence type="ECO:0000256" key="2">
    <source>
        <dbReference type="ARBA" id="ARBA00022723"/>
    </source>
</evidence>
<dbReference type="GO" id="GO:0008233">
    <property type="term" value="F:peptidase activity"/>
    <property type="evidence" value="ECO:0007669"/>
    <property type="project" value="UniProtKB-KW"/>
</dbReference>
<gene>
    <name evidence="6" type="ORF">Tci_035780</name>
</gene>
<dbReference type="EMBL" id="BKCJ010004912">
    <property type="protein sequence ID" value="GEU63802.1"/>
    <property type="molecule type" value="Genomic_DNA"/>
</dbReference>